<name>A0ABN8BY59_9STRA</name>
<dbReference type="Proteomes" id="UP001157938">
    <property type="component" value="Unassembled WGS sequence"/>
</dbReference>
<accession>A0ABN8BY59</accession>
<sequence>MTITPDETWGLTCKRCDSLIARHSQLLFLLENATAVHLVLDKTLLYDEQLEAQPQDVNGNWRVYSHESVSPKLQFVKIRSKDLRKRERLPFELCCLKCDAKVASEGYLDELPGESMLLLDSKACACVLDREQVYGLAGGEQGKKMGSHFKAIARDGTPFED</sequence>
<evidence type="ECO:0000313" key="1">
    <source>
        <dbReference type="EMBL" id="CAH0486775.1"/>
    </source>
</evidence>
<keyword evidence="2" id="KW-1185">Reference proteome</keyword>
<comment type="caution">
    <text evidence="1">The sequence shown here is derived from an EMBL/GenBank/DDBJ whole genome shotgun (WGS) entry which is preliminary data.</text>
</comment>
<gene>
    <name evidence="1" type="ORF">PFR001_LOCUS2378</name>
</gene>
<evidence type="ECO:0000313" key="2">
    <source>
        <dbReference type="Proteomes" id="UP001157938"/>
    </source>
</evidence>
<protein>
    <submittedName>
        <fullName evidence="1">Uncharacterized protein</fullName>
    </submittedName>
</protein>
<dbReference type="EMBL" id="CAKLBC010000522">
    <property type="protein sequence ID" value="CAH0486775.1"/>
    <property type="molecule type" value="Genomic_DNA"/>
</dbReference>
<organism evidence="1 2">
    <name type="scientific">Peronospora farinosa</name>
    <dbReference type="NCBI Taxonomy" id="134698"/>
    <lineage>
        <taxon>Eukaryota</taxon>
        <taxon>Sar</taxon>
        <taxon>Stramenopiles</taxon>
        <taxon>Oomycota</taxon>
        <taxon>Peronosporomycetes</taxon>
        <taxon>Peronosporales</taxon>
        <taxon>Peronosporaceae</taxon>
        <taxon>Peronospora</taxon>
    </lineage>
</organism>
<proteinExistence type="predicted"/>
<reference evidence="1 2" key="1">
    <citation type="submission" date="2021-11" db="EMBL/GenBank/DDBJ databases">
        <authorList>
            <person name="Islam A."/>
            <person name="Islam S."/>
            <person name="Flora M.S."/>
            <person name="Rahman M."/>
            <person name="Ziaur R.M."/>
            <person name="Epstein J.H."/>
            <person name="Hassan M."/>
            <person name="Klassen M."/>
            <person name="Woodard K."/>
            <person name="Webb A."/>
            <person name="Webby R.J."/>
            <person name="El Zowalaty M.E."/>
        </authorList>
    </citation>
    <scope>NUCLEOTIDE SEQUENCE [LARGE SCALE GENOMIC DNA]</scope>
    <source>
        <strain evidence="1">Pf1</strain>
    </source>
</reference>